<proteinExistence type="predicted"/>
<evidence type="ECO:0000313" key="1">
    <source>
        <dbReference type="EMBL" id="TKR85389.1"/>
    </source>
</evidence>
<comment type="caution">
    <text evidence="1">The sequence shown here is derived from an EMBL/GenBank/DDBJ whole genome shotgun (WGS) entry which is preliminary data.</text>
</comment>
<gene>
    <name evidence="1" type="ORF">D5086_0000248280</name>
</gene>
<accession>A0A4U5NNV1</accession>
<name>A0A4U5NNV1_POPAL</name>
<organism evidence="1">
    <name type="scientific">Populus alba</name>
    <name type="common">White poplar</name>
    <dbReference type="NCBI Taxonomy" id="43335"/>
    <lineage>
        <taxon>Eukaryota</taxon>
        <taxon>Viridiplantae</taxon>
        <taxon>Streptophyta</taxon>
        <taxon>Embryophyta</taxon>
        <taxon>Tracheophyta</taxon>
        <taxon>Spermatophyta</taxon>
        <taxon>Magnoliopsida</taxon>
        <taxon>eudicotyledons</taxon>
        <taxon>Gunneridae</taxon>
        <taxon>Pentapetalae</taxon>
        <taxon>rosids</taxon>
        <taxon>fabids</taxon>
        <taxon>Malpighiales</taxon>
        <taxon>Salicaceae</taxon>
        <taxon>Saliceae</taxon>
        <taxon>Populus</taxon>
    </lineage>
</organism>
<sequence>MECIKRLVGGDCKVPGYDLTSISKGTISGLTILVGEPPMVSINGIVNLTIDKEKVEINILEIKYEAYMDLASLIYSIRVNQEFDSELDCTSSPSDLEIVAIKEQSYMSANKNSSFTDLAYVTEVIMMHCFSRCEAKKERDAHGFEAQVYFPEILDDYMIHDMTARGKWQTSTPMISNIPRVDKEKRIDNMYVMEEDQQSWPTSNLARNMALRNGKQLGTIKCHEGHRKAAISTYSNNNSGKEDSINSCIRAVNQRLQLS</sequence>
<dbReference type="EMBL" id="RCHU01000947">
    <property type="protein sequence ID" value="TKR85389.1"/>
    <property type="molecule type" value="Genomic_DNA"/>
</dbReference>
<reference evidence="1" key="1">
    <citation type="submission" date="2018-10" db="EMBL/GenBank/DDBJ databases">
        <title>Population genomic analysis revealed the cold adaptation of white poplar.</title>
        <authorList>
            <person name="Liu Y.-J."/>
        </authorList>
    </citation>
    <scope>NUCLEOTIDE SEQUENCE [LARGE SCALE GENOMIC DNA]</scope>
    <source>
        <strain evidence="1">PAL-ZL1</strain>
    </source>
</reference>
<dbReference type="AlphaFoldDB" id="A0A4U5NNV1"/>
<protein>
    <submittedName>
        <fullName evidence="1">Uncharacterized protein</fullName>
    </submittedName>
</protein>